<reference evidence="15" key="2">
    <citation type="journal article" date="2008" name="Genome Biol.">
        <title>Improved genome assembly and evidence-based global gene model set for the chordate Ciona intestinalis: new insight into intron and operon populations.</title>
        <authorList>
            <person name="Satou Y."/>
            <person name="Mineta K."/>
            <person name="Ogasawara M."/>
            <person name="Sasakura Y."/>
            <person name="Shoguchi E."/>
            <person name="Ueno K."/>
            <person name="Yamada L."/>
            <person name="Matsumoto J."/>
            <person name="Wasserscheid J."/>
            <person name="Dewar K."/>
            <person name="Wiley G.B."/>
            <person name="Macmil S.L."/>
            <person name="Roe B.A."/>
            <person name="Zeller R.W."/>
            <person name="Hastings K.E."/>
            <person name="Lemaire P."/>
            <person name="Lindquist E."/>
            <person name="Endo T."/>
            <person name="Hotta K."/>
            <person name="Inaba K."/>
        </authorList>
    </citation>
    <scope>NUCLEOTIDE SEQUENCE [LARGE SCALE GENOMIC DNA]</scope>
    <source>
        <strain evidence="15">wild type</strain>
    </source>
</reference>
<dbReference type="InParanoid" id="F6PIA8"/>
<evidence type="ECO:0000256" key="9">
    <source>
        <dbReference type="ARBA" id="ARBA00022679"/>
    </source>
</evidence>
<evidence type="ECO:0000256" key="7">
    <source>
        <dbReference type="ARBA" id="ARBA00022490"/>
    </source>
</evidence>
<dbReference type="GO" id="GO:0006006">
    <property type="term" value="P:glucose metabolic process"/>
    <property type="evidence" value="ECO:0000318"/>
    <property type="project" value="GO_Central"/>
</dbReference>
<dbReference type="GO" id="GO:0080048">
    <property type="term" value="F:GDP-D-glucose phosphorylase activity"/>
    <property type="evidence" value="ECO:0000318"/>
    <property type="project" value="GO_Central"/>
</dbReference>
<protein>
    <recommendedName>
        <fullName evidence="6">GDP-D-glucose phosphorylase 1</fullName>
        <ecNumber evidence="5">2.7.7.78</ecNumber>
    </recommendedName>
</protein>
<dbReference type="GeneTree" id="ENSGT00390000016718"/>
<dbReference type="GO" id="GO:0016787">
    <property type="term" value="F:hydrolase activity"/>
    <property type="evidence" value="ECO:0007669"/>
    <property type="project" value="UniProtKB-KW"/>
</dbReference>
<gene>
    <name evidence="15" type="primary">LOC100175149</name>
</gene>
<comment type="similarity">
    <text evidence="4">Belongs to the GDPGP1 family.</text>
</comment>
<keyword evidence="16" id="KW-1185">Reference proteome</keyword>
<feature type="domain" description="GDPGP1-like N-terminal" evidence="14">
    <location>
        <begin position="32"/>
        <end position="203"/>
    </location>
</feature>
<dbReference type="Pfam" id="PF26217">
    <property type="entry name" value="GDPGP1_N"/>
    <property type="match status" value="1"/>
</dbReference>
<dbReference type="Proteomes" id="UP000008144">
    <property type="component" value="Chromosome 8"/>
</dbReference>
<comment type="catalytic activity">
    <reaction evidence="1">
        <text>GDP-alpha-D-glucose + phosphate = alpha-D-glucose 1-phosphate + GDP + H(+)</text>
        <dbReference type="Rhea" id="RHEA:30387"/>
        <dbReference type="ChEBI" id="CHEBI:15378"/>
        <dbReference type="ChEBI" id="CHEBI:43474"/>
        <dbReference type="ChEBI" id="CHEBI:58189"/>
        <dbReference type="ChEBI" id="CHEBI:58601"/>
        <dbReference type="ChEBI" id="CHEBI:62230"/>
        <dbReference type="EC" id="2.7.7.78"/>
    </reaction>
</comment>
<evidence type="ECO:0000256" key="8">
    <source>
        <dbReference type="ARBA" id="ARBA00022658"/>
    </source>
</evidence>
<evidence type="ECO:0000256" key="10">
    <source>
        <dbReference type="ARBA" id="ARBA00022695"/>
    </source>
</evidence>
<comment type="function">
    <text evidence="2">Specific and highly efficient GDP-D-glucose phosphorylase regulating the levels of GDP-D-glucose in cells.</text>
</comment>
<dbReference type="PANTHER" id="PTHR20884:SF8">
    <property type="entry name" value="GDP-D-GLUCOSE PHOSPHORYLASE 1"/>
    <property type="match status" value="1"/>
</dbReference>
<dbReference type="GO" id="GO:0005085">
    <property type="term" value="F:guanyl-nucleotide exchange factor activity"/>
    <property type="evidence" value="ECO:0007669"/>
    <property type="project" value="UniProtKB-KW"/>
</dbReference>
<comment type="subcellular location">
    <subcellularLocation>
        <location evidence="3">Cytoplasm</location>
    </subcellularLocation>
</comment>
<keyword evidence="8" id="KW-0344">Guanine-nucleotide releasing factor</keyword>
<dbReference type="InterPro" id="IPR058865">
    <property type="entry name" value="GDPGP1_C"/>
</dbReference>
<dbReference type="FunCoup" id="F6PIA8">
    <property type="interactions" value="17"/>
</dbReference>
<proteinExistence type="inferred from homology"/>
<dbReference type="AlphaFoldDB" id="F6PIA8"/>
<keyword evidence="12" id="KW-0378">Hydrolase</keyword>
<evidence type="ECO:0000256" key="2">
    <source>
        <dbReference type="ARBA" id="ARBA00003049"/>
    </source>
</evidence>
<dbReference type="GO" id="GO:0005737">
    <property type="term" value="C:cytoplasm"/>
    <property type="evidence" value="ECO:0000318"/>
    <property type="project" value="GO_Central"/>
</dbReference>
<evidence type="ECO:0000256" key="6">
    <source>
        <dbReference type="ARBA" id="ARBA00018857"/>
    </source>
</evidence>
<dbReference type="EMBL" id="EAAA01002665">
    <property type="status" value="NOT_ANNOTATED_CDS"/>
    <property type="molecule type" value="Genomic_DNA"/>
</dbReference>
<dbReference type="Ensembl" id="ENSCINT00000020253.3">
    <property type="protein sequence ID" value="ENSCINP00000020253.3"/>
    <property type="gene ID" value="ENSCING00000010133.3"/>
</dbReference>
<evidence type="ECO:0000256" key="5">
    <source>
        <dbReference type="ARBA" id="ARBA00012507"/>
    </source>
</evidence>
<dbReference type="PANTHER" id="PTHR20884">
    <property type="entry name" value="GDP-D-GLUCOSE PHOSPHORYLASE 1"/>
    <property type="match status" value="1"/>
</dbReference>
<evidence type="ECO:0000256" key="4">
    <source>
        <dbReference type="ARBA" id="ARBA00006451"/>
    </source>
</evidence>
<reference evidence="15" key="3">
    <citation type="submission" date="2025-08" db="UniProtKB">
        <authorList>
            <consortium name="Ensembl"/>
        </authorList>
    </citation>
    <scope>IDENTIFICATION</scope>
</reference>
<evidence type="ECO:0000256" key="11">
    <source>
        <dbReference type="ARBA" id="ARBA00022741"/>
    </source>
</evidence>
<dbReference type="EC" id="2.7.7.78" evidence="5"/>
<evidence type="ECO:0000256" key="12">
    <source>
        <dbReference type="ARBA" id="ARBA00022801"/>
    </source>
</evidence>
<accession>F6PIA8</accession>
<dbReference type="Pfam" id="PF26216">
    <property type="entry name" value="GDPGP1_C"/>
    <property type="match status" value="1"/>
</dbReference>
<evidence type="ECO:0000259" key="14">
    <source>
        <dbReference type="Pfam" id="PF26217"/>
    </source>
</evidence>
<evidence type="ECO:0000259" key="13">
    <source>
        <dbReference type="Pfam" id="PF26216"/>
    </source>
</evidence>
<keyword evidence="9" id="KW-0808">Transferase</keyword>
<dbReference type="InterPro" id="IPR036265">
    <property type="entry name" value="HIT-like_sf"/>
</dbReference>
<dbReference type="SUPFAM" id="SSF54197">
    <property type="entry name" value="HIT-like"/>
    <property type="match status" value="1"/>
</dbReference>
<keyword evidence="11" id="KW-0547">Nucleotide-binding</keyword>
<evidence type="ECO:0000313" key="16">
    <source>
        <dbReference type="Proteomes" id="UP000008144"/>
    </source>
</evidence>
<dbReference type="HOGENOM" id="CLU_041964_2_1_1"/>
<reference evidence="16" key="1">
    <citation type="journal article" date="2002" name="Science">
        <title>The draft genome of Ciona intestinalis: insights into chordate and vertebrate origins.</title>
        <authorList>
            <person name="Dehal P."/>
            <person name="Satou Y."/>
            <person name="Campbell R.K."/>
            <person name="Chapman J."/>
            <person name="Degnan B."/>
            <person name="De Tomaso A."/>
            <person name="Davidson B."/>
            <person name="Di Gregorio A."/>
            <person name="Gelpke M."/>
            <person name="Goodstein D.M."/>
            <person name="Harafuji N."/>
            <person name="Hastings K.E."/>
            <person name="Ho I."/>
            <person name="Hotta K."/>
            <person name="Huang W."/>
            <person name="Kawashima T."/>
            <person name="Lemaire P."/>
            <person name="Martinez D."/>
            <person name="Meinertzhagen I.A."/>
            <person name="Necula S."/>
            <person name="Nonaka M."/>
            <person name="Putnam N."/>
            <person name="Rash S."/>
            <person name="Saiga H."/>
            <person name="Satake M."/>
            <person name="Terry A."/>
            <person name="Yamada L."/>
            <person name="Wang H.G."/>
            <person name="Awazu S."/>
            <person name="Azumi K."/>
            <person name="Boore J."/>
            <person name="Branno M."/>
            <person name="Chin-Bow S."/>
            <person name="DeSantis R."/>
            <person name="Doyle S."/>
            <person name="Francino P."/>
            <person name="Keys D.N."/>
            <person name="Haga S."/>
            <person name="Hayashi H."/>
            <person name="Hino K."/>
            <person name="Imai K.S."/>
            <person name="Inaba K."/>
            <person name="Kano S."/>
            <person name="Kobayashi K."/>
            <person name="Kobayashi M."/>
            <person name="Lee B.I."/>
            <person name="Makabe K.W."/>
            <person name="Manohar C."/>
            <person name="Matassi G."/>
            <person name="Medina M."/>
            <person name="Mochizuki Y."/>
            <person name="Mount S."/>
            <person name="Morishita T."/>
            <person name="Miura S."/>
            <person name="Nakayama A."/>
            <person name="Nishizaka S."/>
            <person name="Nomoto H."/>
            <person name="Ohta F."/>
            <person name="Oishi K."/>
            <person name="Rigoutsos I."/>
            <person name="Sano M."/>
            <person name="Sasaki A."/>
            <person name="Sasakura Y."/>
            <person name="Shoguchi E."/>
            <person name="Shin-i T."/>
            <person name="Spagnuolo A."/>
            <person name="Stainier D."/>
            <person name="Suzuki M.M."/>
            <person name="Tassy O."/>
            <person name="Takatori N."/>
            <person name="Tokuoka M."/>
            <person name="Yagi K."/>
            <person name="Yoshizaki F."/>
            <person name="Wada S."/>
            <person name="Zhang C."/>
            <person name="Hyatt P.D."/>
            <person name="Larimer F."/>
            <person name="Detter C."/>
            <person name="Doggett N."/>
            <person name="Glavina T."/>
            <person name="Hawkins T."/>
            <person name="Richardson P."/>
            <person name="Lucas S."/>
            <person name="Kohara Y."/>
            <person name="Levine M."/>
            <person name="Satoh N."/>
            <person name="Rokhsar D.S."/>
        </authorList>
    </citation>
    <scope>NUCLEOTIDE SEQUENCE [LARGE SCALE GENOMIC DNA]</scope>
</reference>
<reference evidence="15" key="4">
    <citation type="submission" date="2025-09" db="UniProtKB">
        <authorList>
            <consortium name="Ensembl"/>
        </authorList>
    </citation>
    <scope>IDENTIFICATION</scope>
</reference>
<dbReference type="InterPro" id="IPR058866">
    <property type="entry name" value="GDPGP1_N"/>
</dbReference>
<evidence type="ECO:0000313" key="15">
    <source>
        <dbReference type="Ensembl" id="ENSCINP00000020253.3"/>
    </source>
</evidence>
<keyword evidence="7" id="KW-0963">Cytoplasm</keyword>
<dbReference type="GO" id="GO:0000166">
    <property type="term" value="F:nucleotide binding"/>
    <property type="evidence" value="ECO:0007669"/>
    <property type="project" value="UniProtKB-KW"/>
</dbReference>
<dbReference type="OMA" id="LEVMMTI"/>
<evidence type="ECO:0000256" key="1">
    <source>
        <dbReference type="ARBA" id="ARBA00000063"/>
    </source>
</evidence>
<sequence length="350" mass="39604">MSLEFHYSVKDLKESDPSWIGANWGKNQKKSKFDEILTSKWDKAVENGIFKYKLDDCKYKTLTSSKSNPMHCVAQLNPQRSFKRRKRETFSSMNENFTQNQFNFTKICDDEILFTMVPPNDSAATELQKTASRNVVVVNISPIDYGHVLLIPALDECQSQRLTAASLLLAFDFLQLSSNPGFRVGFNSLHAWASINHLHFHGMYLQHQLFLDNIPTSDHVAGSCYLIDGSSPMPAFVFNVPKQKEARVVVATDIEKLVNILHEGETPYNMMLTRGSVGTRCVIVPRKSTQNLEPSDSFDVACVEIGGQYPMKYEKEFCSVTHDSAFKILAKNAVSNKVFDDLVQKIKQIL</sequence>
<dbReference type="InterPro" id="IPR026506">
    <property type="entry name" value="GDPGP"/>
</dbReference>
<evidence type="ECO:0000256" key="3">
    <source>
        <dbReference type="ARBA" id="ARBA00004496"/>
    </source>
</evidence>
<feature type="domain" description="GDPGP1-like C-terminal" evidence="13">
    <location>
        <begin position="232"/>
        <end position="349"/>
    </location>
</feature>
<name>F6PIA8_CIOIN</name>
<keyword evidence="10" id="KW-0548">Nucleotidyltransferase</keyword>
<organism evidence="15 16">
    <name type="scientific">Ciona intestinalis</name>
    <name type="common">Transparent sea squirt</name>
    <name type="synonym">Ascidia intestinalis</name>
    <dbReference type="NCBI Taxonomy" id="7719"/>
    <lineage>
        <taxon>Eukaryota</taxon>
        <taxon>Metazoa</taxon>
        <taxon>Chordata</taxon>
        <taxon>Tunicata</taxon>
        <taxon>Ascidiacea</taxon>
        <taxon>Phlebobranchia</taxon>
        <taxon>Cionidae</taxon>
        <taxon>Ciona</taxon>
    </lineage>
</organism>